<feature type="transmembrane region" description="Helical" evidence="5">
    <location>
        <begin position="472"/>
        <end position="496"/>
    </location>
</feature>
<dbReference type="PANTHER" id="PTHR23502">
    <property type="entry name" value="MAJOR FACILITATOR SUPERFAMILY"/>
    <property type="match status" value="1"/>
</dbReference>
<feature type="transmembrane region" description="Helical" evidence="5">
    <location>
        <begin position="439"/>
        <end position="460"/>
    </location>
</feature>
<sequence>MAFQFQSTVFGQLVRALTRNKHFRYPDEIDPSLCEKSIVRIKAHRSPLTSGQAGSTTEINDIKAIELQNSKVEEGESIRIVRWYGPDDLENPQNWPTHWKHLITFQLCFLNFAVYMTSSIYVPGEMSIIEELGISKTVAVLGLSFFTIGYGFGPMLWSPMSEMPKVGRSSIFFWTLLAFVLLQVPAGYATNIAMFLVFRLLTGFCGSPCLATGGGTIADMYSPVWVSYAICIWSSAGICGPVFGPIIGGFVAPARGWRWTIWVIEWLCSFVLILLFFFLPETSAENILYKRAKRLRKATGDSRLRSQSEIDAASQHIKDHLTVLARAFTLTFTEPIVLLMDLYSGLLYGILFIWFESFPIVFGEIYKLDTSEQGLIFLGIFVGALSSVPLLLIWMKHRIIPRIANPDFKPEEFLSPVFVGTVTLPICLFWYGWSARESIHWIMPTVGTGFFSVSVVTLFNSLFNYLGVAYPLYTASIFAGNALFRAACGAIFPVFARSLFERLGVGPGNSLLGGVSVCFIPIPFIFRRYGVQIRYMSKNARHDV</sequence>
<dbReference type="InterPro" id="IPR020846">
    <property type="entry name" value="MFS_dom"/>
</dbReference>
<feature type="transmembrane region" description="Helical" evidence="5">
    <location>
        <begin position="375"/>
        <end position="393"/>
    </location>
</feature>
<feature type="transmembrane region" description="Helical" evidence="5">
    <location>
        <begin position="134"/>
        <end position="157"/>
    </location>
</feature>
<evidence type="ECO:0000259" key="6">
    <source>
        <dbReference type="PROSITE" id="PS50850"/>
    </source>
</evidence>
<dbReference type="FunFam" id="1.20.1250.20:FF:000011">
    <property type="entry name" value="MFS multidrug transporter, putative"/>
    <property type="match status" value="1"/>
</dbReference>
<accession>A0A9P4N0Z5</accession>
<feature type="transmembrane region" description="Helical" evidence="5">
    <location>
        <begin position="259"/>
        <end position="279"/>
    </location>
</feature>
<dbReference type="CDD" id="cd17323">
    <property type="entry name" value="MFS_Tpo1_MDR_like"/>
    <property type="match status" value="1"/>
</dbReference>
<protein>
    <submittedName>
        <fullName evidence="7">MFS general substrate transporter</fullName>
    </submittedName>
</protein>
<reference evidence="8" key="1">
    <citation type="journal article" date="2020" name="Stud. Mycol.">
        <title>101 Dothideomycetes genomes: A test case for predicting lifestyles and emergence of pathogens.</title>
        <authorList>
            <person name="Haridas S."/>
            <person name="Albert R."/>
            <person name="Binder M."/>
            <person name="Bloem J."/>
            <person name="LaButti K."/>
            <person name="Salamov A."/>
            <person name="Andreopoulos B."/>
            <person name="Baker S."/>
            <person name="Barry K."/>
            <person name="Bills G."/>
            <person name="Bluhm B."/>
            <person name="Cannon C."/>
            <person name="Castanera R."/>
            <person name="Culley D."/>
            <person name="Daum C."/>
            <person name="Ezra D."/>
            <person name="Gonzalez J."/>
            <person name="Henrissat B."/>
            <person name="Kuo A."/>
            <person name="Liang C."/>
            <person name="Lipzen A."/>
            <person name="Lutzoni F."/>
            <person name="Magnuson J."/>
            <person name="Mondo S."/>
            <person name="Nolan M."/>
            <person name="Ohm R."/>
            <person name="Pangilinan J."/>
            <person name="Park H.-J."/>
            <person name="Ramirez L."/>
            <person name="Alfaro M."/>
            <person name="Sun H."/>
            <person name="Tritt A."/>
            <person name="Yoshinaga Y."/>
            <person name="Zwiers L.-H."/>
            <person name="Turgeon B."/>
            <person name="Goodwin S."/>
            <person name="Spatafora J."/>
            <person name="Crous P."/>
            <person name="Grigoriev I."/>
        </authorList>
    </citation>
    <scope>NUCLEOTIDE SEQUENCE [LARGE SCALE GENOMIC DNA]</scope>
    <source>
        <strain evidence="8">CBS 304.66</strain>
    </source>
</reference>
<feature type="transmembrane region" description="Helical" evidence="5">
    <location>
        <begin position="102"/>
        <end position="122"/>
    </location>
</feature>
<evidence type="ECO:0000256" key="1">
    <source>
        <dbReference type="ARBA" id="ARBA00004141"/>
    </source>
</evidence>
<dbReference type="Proteomes" id="UP000800093">
    <property type="component" value="Unassembled WGS sequence"/>
</dbReference>
<keyword evidence="2 5" id="KW-0812">Transmembrane</keyword>
<gene>
    <name evidence="7" type="ORF">CC78DRAFT_471392</name>
</gene>
<dbReference type="GO" id="GO:1990961">
    <property type="term" value="P:xenobiotic detoxification by transmembrane export across the plasma membrane"/>
    <property type="evidence" value="ECO:0007669"/>
    <property type="project" value="TreeGrafter"/>
</dbReference>
<feature type="transmembrane region" description="Helical" evidence="5">
    <location>
        <begin position="336"/>
        <end position="355"/>
    </location>
</feature>
<feature type="transmembrane region" description="Helical" evidence="5">
    <location>
        <begin position="225"/>
        <end position="247"/>
    </location>
</feature>
<evidence type="ECO:0000313" key="7">
    <source>
        <dbReference type="EMBL" id="KAF2261028.1"/>
    </source>
</evidence>
<evidence type="ECO:0000256" key="4">
    <source>
        <dbReference type="ARBA" id="ARBA00023136"/>
    </source>
</evidence>
<dbReference type="AlphaFoldDB" id="A0A9P4N0Z5"/>
<evidence type="ECO:0000313" key="8">
    <source>
        <dbReference type="Proteomes" id="UP000800093"/>
    </source>
</evidence>
<dbReference type="GO" id="GO:0015244">
    <property type="term" value="F:fluconazole transmembrane transporter activity"/>
    <property type="evidence" value="ECO:0007669"/>
    <property type="project" value="TreeGrafter"/>
</dbReference>
<dbReference type="EMBL" id="ML986666">
    <property type="protein sequence ID" value="KAF2261028.1"/>
    <property type="molecule type" value="Genomic_DNA"/>
</dbReference>
<comment type="subcellular location">
    <subcellularLocation>
        <location evidence="1">Membrane</location>
        <topology evidence="1">Multi-pass membrane protein</topology>
    </subcellularLocation>
</comment>
<evidence type="ECO:0000256" key="3">
    <source>
        <dbReference type="ARBA" id="ARBA00022989"/>
    </source>
</evidence>
<dbReference type="SUPFAM" id="SSF103473">
    <property type="entry name" value="MFS general substrate transporter"/>
    <property type="match status" value="1"/>
</dbReference>
<proteinExistence type="predicted"/>
<keyword evidence="4 5" id="KW-0472">Membrane</keyword>
<dbReference type="PANTHER" id="PTHR23502:SF23">
    <property type="entry name" value="FLUCONAZOLE RESISTANCE PROTEIN 1"/>
    <property type="match status" value="1"/>
</dbReference>
<feature type="transmembrane region" description="Helical" evidence="5">
    <location>
        <begin position="169"/>
        <end position="186"/>
    </location>
</feature>
<dbReference type="Pfam" id="PF07690">
    <property type="entry name" value="MFS_1"/>
    <property type="match status" value="1"/>
</dbReference>
<dbReference type="Gene3D" id="1.20.1250.20">
    <property type="entry name" value="MFS general substrate transporter like domains"/>
    <property type="match status" value="1"/>
</dbReference>
<name>A0A9P4N0Z5_9PLEO</name>
<dbReference type="OrthoDB" id="3357846at2759"/>
<dbReference type="GO" id="GO:0005886">
    <property type="term" value="C:plasma membrane"/>
    <property type="evidence" value="ECO:0007669"/>
    <property type="project" value="TreeGrafter"/>
</dbReference>
<feature type="transmembrane region" description="Helical" evidence="5">
    <location>
        <begin position="413"/>
        <end position="433"/>
    </location>
</feature>
<feature type="transmembrane region" description="Helical" evidence="5">
    <location>
        <begin position="508"/>
        <end position="526"/>
    </location>
</feature>
<dbReference type="PROSITE" id="PS50850">
    <property type="entry name" value="MFS"/>
    <property type="match status" value="1"/>
</dbReference>
<keyword evidence="8" id="KW-1185">Reference proteome</keyword>
<feature type="domain" description="Major facilitator superfamily (MFS) profile" evidence="6">
    <location>
        <begin position="103"/>
        <end position="544"/>
    </location>
</feature>
<evidence type="ECO:0000256" key="5">
    <source>
        <dbReference type="SAM" id="Phobius"/>
    </source>
</evidence>
<feature type="transmembrane region" description="Helical" evidence="5">
    <location>
        <begin position="192"/>
        <end position="213"/>
    </location>
</feature>
<keyword evidence="3 5" id="KW-1133">Transmembrane helix</keyword>
<dbReference type="InterPro" id="IPR036259">
    <property type="entry name" value="MFS_trans_sf"/>
</dbReference>
<dbReference type="InterPro" id="IPR011701">
    <property type="entry name" value="MFS"/>
</dbReference>
<comment type="caution">
    <text evidence="7">The sequence shown here is derived from an EMBL/GenBank/DDBJ whole genome shotgun (WGS) entry which is preliminary data.</text>
</comment>
<organism evidence="7 8">
    <name type="scientific">Lojkania enalia</name>
    <dbReference type="NCBI Taxonomy" id="147567"/>
    <lineage>
        <taxon>Eukaryota</taxon>
        <taxon>Fungi</taxon>
        <taxon>Dikarya</taxon>
        <taxon>Ascomycota</taxon>
        <taxon>Pezizomycotina</taxon>
        <taxon>Dothideomycetes</taxon>
        <taxon>Pleosporomycetidae</taxon>
        <taxon>Pleosporales</taxon>
        <taxon>Pleosporales incertae sedis</taxon>
        <taxon>Lojkania</taxon>
    </lineage>
</organism>
<evidence type="ECO:0000256" key="2">
    <source>
        <dbReference type="ARBA" id="ARBA00022692"/>
    </source>
</evidence>